<evidence type="ECO:0000256" key="4">
    <source>
        <dbReference type="ARBA" id="ARBA00022676"/>
    </source>
</evidence>
<dbReference type="PROSITE" id="PS01232">
    <property type="entry name" value="PNP_UDP_1"/>
    <property type="match status" value="1"/>
</dbReference>
<accession>A0ABY0BXZ8</accession>
<dbReference type="InterPro" id="IPR018016">
    <property type="entry name" value="Nucleoside_phosphorylase_CS"/>
</dbReference>
<keyword evidence="5" id="KW-0808">Transferase</keyword>
<dbReference type="EMBL" id="PIPN01000004">
    <property type="protein sequence ID" value="RUO29304.1"/>
    <property type="molecule type" value="Genomic_DNA"/>
</dbReference>
<evidence type="ECO:0000259" key="7">
    <source>
        <dbReference type="Pfam" id="PF01048"/>
    </source>
</evidence>
<evidence type="ECO:0000313" key="9">
    <source>
        <dbReference type="Proteomes" id="UP000287410"/>
    </source>
</evidence>
<dbReference type="PANTHER" id="PTHR43691:SF11">
    <property type="entry name" value="FI09636P-RELATED"/>
    <property type="match status" value="1"/>
</dbReference>
<gene>
    <name evidence="8" type="primary">deoD</name>
    <name evidence="8" type="ORF">CWE12_09995</name>
</gene>
<dbReference type="CDD" id="cd09006">
    <property type="entry name" value="PNP_EcPNPI-like"/>
    <property type="match status" value="1"/>
</dbReference>
<evidence type="ECO:0000256" key="1">
    <source>
        <dbReference type="ARBA" id="ARBA00010456"/>
    </source>
</evidence>
<proteinExistence type="inferred from homology"/>
<dbReference type="NCBIfam" id="NF004489">
    <property type="entry name" value="PRK05819.1"/>
    <property type="match status" value="1"/>
</dbReference>
<dbReference type="EC" id="2.4.2.3" evidence="2"/>
<dbReference type="Proteomes" id="UP000287410">
    <property type="component" value="Unassembled WGS sequence"/>
</dbReference>
<evidence type="ECO:0000256" key="6">
    <source>
        <dbReference type="ARBA" id="ARBA00048447"/>
    </source>
</evidence>
<comment type="caution">
    <text evidence="8">The sequence shown here is derived from an EMBL/GenBank/DDBJ whole genome shotgun (WGS) entry which is preliminary data.</text>
</comment>
<comment type="similarity">
    <text evidence="1">Belongs to the PNP/UDP phosphorylase family.</text>
</comment>
<dbReference type="Pfam" id="PF01048">
    <property type="entry name" value="PNP_UDP_1"/>
    <property type="match status" value="1"/>
</dbReference>
<dbReference type="SUPFAM" id="SSF53167">
    <property type="entry name" value="Purine and uridine phosphorylases"/>
    <property type="match status" value="1"/>
</dbReference>
<evidence type="ECO:0000313" key="8">
    <source>
        <dbReference type="EMBL" id="RUO29304.1"/>
    </source>
</evidence>
<keyword evidence="4" id="KW-0328">Glycosyltransferase</keyword>
<organism evidence="8 9">
    <name type="scientific">Aliidiomarina sedimenti</name>
    <dbReference type="NCBI Taxonomy" id="1933879"/>
    <lineage>
        <taxon>Bacteria</taxon>
        <taxon>Pseudomonadati</taxon>
        <taxon>Pseudomonadota</taxon>
        <taxon>Gammaproteobacteria</taxon>
        <taxon>Alteromonadales</taxon>
        <taxon>Idiomarinaceae</taxon>
        <taxon>Aliidiomarina</taxon>
    </lineage>
</organism>
<comment type="catalytic activity">
    <reaction evidence="6">
        <text>uridine + phosphate = alpha-D-ribose 1-phosphate + uracil</text>
        <dbReference type="Rhea" id="RHEA:24388"/>
        <dbReference type="ChEBI" id="CHEBI:16704"/>
        <dbReference type="ChEBI" id="CHEBI:17568"/>
        <dbReference type="ChEBI" id="CHEBI:43474"/>
        <dbReference type="ChEBI" id="CHEBI:57720"/>
        <dbReference type="EC" id="2.4.2.3"/>
    </reaction>
</comment>
<dbReference type="InterPro" id="IPR000845">
    <property type="entry name" value="Nucleoside_phosphorylase_d"/>
</dbReference>
<evidence type="ECO:0000256" key="3">
    <source>
        <dbReference type="ARBA" id="ARBA00021980"/>
    </source>
</evidence>
<dbReference type="InterPro" id="IPR004402">
    <property type="entry name" value="DeoD-type"/>
</dbReference>
<evidence type="ECO:0000256" key="2">
    <source>
        <dbReference type="ARBA" id="ARBA00011888"/>
    </source>
</evidence>
<feature type="domain" description="Nucleoside phosphorylase" evidence="7">
    <location>
        <begin position="18"/>
        <end position="225"/>
    </location>
</feature>
<dbReference type="RefSeq" id="WP_126789569.1">
    <property type="nucleotide sequence ID" value="NZ_PIPN01000004.1"/>
</dbReference>
<dbReference type="NCBIfam" id="TIGR00107">
    <property type="entry name" value="deoD"/>
    <property type="match status" value="1"/>
</dbReference>
<evidence type="ECO:0000256" key="5">
    <source>
        <dbReference type="ARBA" id="ARBA00022679"/>
    </source>
</evidence>
<keyword evidence="9" id="KW-1185">Reference proteome</keyword>
<name>A0ABY0BXZ8_9GAMM</name>
<protein>
    <recommendedName>
        <fullName evidence="3">Uridine phosphorylase</fullName>
        <ecNumber evidence="2">2.4.2.3</ecNumber>
    </recommendedName>
</protein>
<reference evidence="8 9" key="1">
    <citation type="journal article" date="2018" name="Front. Microbiol.">
        <title>Genome-Based Analysis Reveals the Taxonomy and Diversity of the Family Idiomarinaceae.</title>
        <authorList>
            <person name="Liu Y."/>
            <person name="Lai Q."/>
            <person name="Shao Z."/>
        </authorList>
    </citation>
    <scope>NUCLEOTIDE SEQUENCE [LARGE SCALE GENOMIC DNA]</scope>
    <source>
        <strain evidence="8 9">GBSy1</strain>
    </source>
</reference>
<sequence>MSTPHIAAEPGAIAHNLLMPGDPLRAKFIAEHFLCDVTPFNKVRNMLGFTGTYKGQPVSVMGSGMGMPSLGIYAHELYTQYNVERIIRVGSCGAYTRALTLFDVLVANSAWTESTFARFYSGHDSKIAYPHHDLNMQLFSTARAMGVEDRLQLARVHSSDVFYRHDAEDYRDIYRDYGCVAVEMEAFALFHIAQTLQKQAVCLLTVSDCLETGAAVTSKQREQAFTSMIELALETLVES</sequence>
<dbReference type="PANTHER" id="PTHR43691">
    <property type="entry name" value="URIDINE PHOSPHORYLASE"/>
    <property type="match status" value="1"/>
</dbReference>
<dbReference type="InterPro" id="IPR035994">
    <property type="entry name" value="Nucleoside_phosphorylase_sf"/>
</dbReference>
<dbReference type="Gene3D" id="3.40.50.1580">
    <property type="entry name" value="Nucleoside phosphorylase domain"/>
    <property type="match status" value="1"/>
</dbReference>